<dbReference type="InterPro" id="IPR000182">
    <property type="entry name" value="GNAT_dom"/>
</dbReference>
<dbReference type="PANTHER" id="PTHR43877:SF2">
    <property type="entry name" value="AMINOALKYLPHOSPHONATE N-ACETYLTRANSFERASE-RELATED"/>
    <property type="match status" value="1"/>
</dbReference>
<protein>
    <submittedName>
        <fullName evidence="4">GNAT family N-acetyltransferase</fullName>
    </submittedName>
</protein>
<dbReference type="PANTHER" id="PTHR43877">
    <property type="entry name" value="AMINOALKYLPHOSPHONATE N-ACETYLTRANSFERASE-RELATED-RELATED"/>
    <property type="match status" value="1"/>
</dbReference>
<keyword evidence="1 4" id="KW-0808">Transferase</keyword>
<evidence type="ECO:0000256" key="1">
    <source>
        <dbReference type="ARBA" id="ARBA00022679"/>
    </source>
</evidence>
<reference evidence="4 5" key="1">
    <citation type="submission" date="2019-08" db="EMBL/GenBank/DDBJ databases">
        <title>Bacillus genomes from the desert of Cuatro Cienegas, Coahuila.</title>
        <authorList>
            <person name="Olmedo-Alvarez G."/>
        </authorList>
    </citation>
    <scope>NUCLEOTIDE SEQUENCE [LARGE SCALE GENOMIC DNA]</scope>
    <source>
        <strain evidence="4 5">CH128b_4D</strain>
    </source>
</reference>
<dbReference type="Gene3D" id="3.40.630.30">
    <property type="match status" value="1"/>
</dbReference>
<evidence type="ECO:0000313" key="5">
    <source>
        <dbReference type="Proteomes" id="UP000325182"/>
    </source>
</evidence>
<dbReference type="Pfam" id="PF00583">
    <property type="entry name" value="Acetyltransf_1"/>
    <property type="match status" value="1"/>
</dbReference>
<evidence type="ECO:0000256" key="2">
    <source>
        <dbReference type="ARBA" id="ARBA00023315"/>
    </source>
</evidence>
<dbReference type="SUPFAM" id="SSF55729">
    <property type="entry name" value="Acyl-CoA N-acyltransferases (Nat)"/>
    <property type="match status" value="1"/>
</dbReference>
<comment type="caution">
    <text evidence="4">The sequence shown here is derived from an EMBL/GenBank/DDBJ whole genome shotgun (WGS) entry which is preliminary data.</text>
</comment>
<dbReference type="RefSeq" id="WP_148953421.1">
    <property type="nucleotide sequence ID" value="NZ_VTEG01000003.1"/>
</dbReference>
<dbReference type="InterPro" id="IPR016181">
    <property type="entry name" value="Acyl_CoA_acyltransferase"/>
</dbReference>
<dbReference type="PROSITE" id="PS51186">
    <property type="entry name" value="GNAT"/>
    <property type="match status" value="1"/>
</dbReference>
<dbReference type="GO" id="GO:0016747">
    <property type="term" value="F:acyltransferase activity, transferring groups other than amino-acyl groups"/>
    <property type="evidence" value="ECO:0007669"/>
    <property type="project" value="InterPro"/>
</dbReference>
<dbReference type="EMBL" id="VTEG01000003">
    <property type="protein sequence ID" value="TYS00349.1"/>
    <property type="molecule type" value="Genomic_DNA"/>
</dbReference>
<accession>A0A5D4MFW4</accession>
<name>A0A5D4MFW4_9BACI</name>
<organism evidence="4 5">
    <name type="scientific">Rossellomorea vietnamensis</name>
    <dbReference type="NCBI Taxonomy" id="218284"/>
    <lineage>
        <taxon>Bacteria</taxon>
        <taxon>Bacillati</taxon>
        <taxon>Bacillota</taxon>
        <taxon>Bacilli</taxon>
        <taxon>Bacillales</taxon>
        <taxon>Bacillaceae</taxon>
        <taxon>Rossellomorea</taxon>
    </lineage>
</organism>
<keyword evidence="2" id="KW-0012">Acyltransferase</keyword>
<evidence type="ECO:0000259" key="3">
    <source>
        <dbReference type="PROSITE" id="PS51186"/>
    </source>
</evidence>
<feature type="domain" description="N-acetyltransferase" evidence="3">
    <location>
        <begin position="1"/>
        <end position="116"/>
    </location>
</feature>
<gene>
    <name evidence="4" type="ORF">FZC84_07350</name>
</gene>
<evidence type="ECO:0000313" key="4">
    <source>
        <dbReference type="EMBL" id="TYS00349.1"/>
    </source>
</evidence>
<sequence length="117" mass="13769">MDIISDEVKTPLENVSYIIRNEQEEIIGGITGTLFWGHCHIDFLWVAQNCRKQGFGKELIRKMENLAKDKGCYLIVLDTFSFQAPEFYRRLGYKVIGKVEDFPKGERQFFLEKRLEM</sequence>
<proteinExistence type="predicted"/>
<dbReference type="AlphaFoldDB" id="A0A5D4MFW4"/>
<dbReference type="InterPro" id="IPR050832">
    <property type="entry name" value="Bact_Acetyltransf"/>
</dbReference>
<dbReference type="CDD" id="cd04301">
    <property type="entry name" value="NAT_SF"/>
    <property type="match status" value="1"/>
</dbReference>
<dbReference type="Proteomes" id="UP000325182">
    <property type="component" value="Unassembled WGS sequence"/>
</dbReference>